<gene>
    <name evidence="2" type="ORF">SAMN02910451_02420</name>
</gene>
<proteinExistence type="predicted"/>
<dbReference type="InterPro" id="IPR045792">
    <property type="entry name" value="DUF6036"/>
</dbReference>
<dbReference type="OrthoDB" id="2049137at2"/>
<dbReference type="Pfam" id="PF19502">
    <property type="entry name" value="DUF6036"/>
    <property type="match status" value="1"/>
</dbReference>
<dbReference type="EMBL" id="FMUR01000015">
    <property type="protein sequence ID" value="SCY39115.1"/>
    <property type="molecule type" value="Genomic_DNA"/>
</dbReference>
<keyword evidence="3" id="KW-1185">Reference proteome</keyword>
<dbReference type="RefSeq" id="WP_074462885.1">
    <property type="nucleotide sequence ID" value="NZ_FMUR01000015.1"/>
</dbReference>
<evidence type="ECO:0000313" key="2">
    <source>
        <dbReference type="EMBL" id="SCY39115.1"/>
    </source>
</evidence>
<organism evidence="2 3">
    <name type="scientific">Butyrivibrio hungatei</name>
    <dbReference type="NCBI Taxonomy" id="185008"/>
    <lineage>
        <taxon>Bacteria</taxon>
        <taxon>Bacillati</taxon>
        <taxon>Bacillota</taxon>
        <taxon>Clostridia</taxon>
        <taxon>Lachnospirales</taxon>
        <taxon>Lachnospiraceae</taxon>
        <taxon>Butyrivibrio</taxon>
    </lineage>
</organism>
<evidence type="ECO:0000259" key="1">
    <source>
        <dbReference type="Pfam" id="PF19502"/>
    </source>
</evidence>
<sequence>MADNDIFYSKENLDNYLKQLGKKFRKLNGKYTDAEIILIGGAAIVSRFNFRNSTTDIDAFIRASSVMKDAINIVGDENGLKSGWLNDDFKKTRSYSDKIPQYSIPYKTFSNILHVRTMPGPYIIAMKLASLRPYKYDRSDIIGVISEEKISKEDIITAVENLYGSIDSLQHSKEAVAFLDEIYSSIDLKNLYDEERSSERKNFQLLKNAEAYGEQLSADNLSEVLERAKKMASERKQK</sequence>
<reference evidence="3" key="1">
    <citation type="submission" date="2016-10" db="EMBL/GenBank/DDBJ databases">
        <authorList>
            <person name="Varghese N."/>
            <person name="Submissions S."/>
        </authorList>
    </citation>
    <scope>NUCLEOTIDE SEQUENCE [LARGE SCALE GENOMIC DNA]</scope>
    <source>
        <strain evidence="3">XBD2006</strain>
    </source>
</reference>
<name>A0A1G5FIK0_9FIRM</name>
<protein>
    <recommendedName>
        <fullName evidence="1">DUF6036 domain-containing protein</fullName>
    </recommendedName>
</protein>
<dbReference type="AlphaFoldDB" id="A0A1G5FIK0"/>
<feature type="domain" description="DUF6036" evidence="1">
    <location>
        <begin position="17"/>
        <end position="143"/>
    </location>
</feature>
<dbReference type="Proteomes" id="UP000183047">
    <property type="component" value="Unassembled WGS sequence"/>
</dbReference>
<accession>A0A1G5FIK0</accession>
<evidence type="ECO:0000313" key="3">
    <source>
        <dbReference type="Proteomes" id="UP000183047"/>
    </source>
</evidence>